<dbReference type="EMBL" id="LDZY01000005">
    <property type="protein sequence ID" value="KLU66411.1"/>
    <property type="molecule type" value="Genomic_DNA"/>
</dbReference>
<dbReference type="RefSeq" id="WP_053006348.1">
    <property type="nucleotide sequence ID" value="NZ_LDZY01000005.1"/>
</dbReference>
<dbReference type="Proteomes" id="UP000036356">
    <property type="component" value="Unassembled WGS sequence"/>
</dbReference>
<gene>
    <name evidence="2" type="ORF">DEAC_c18100</name>
</gene>
<keyword evidence="3" id="KW-1185">Reference proteome</keyword>
<reference evidence="2 3" key="1">
    <citation type="submission" date="2015-06" db="EMBL/GenBank/DDBJ databases">
        <title>Draft genome of the moderately acidophilic sulfate reducer Candidatus Desulfosporosinus acididurans strain M1.</title>
        <authorList>
            <person name="Poehlein A."/>
            <person name="Petzsch P."/>
            <person name="Johnson B.D."/>
            <person name="Schloemann M."/>
            <person name="Daniel R."/>
            <person name="Muehling M."/>
        </authorList>
    </citation>
    <scope>NUCLEOTIDE SEQUENCE [LARGE SCALE GENOMIC DNA]</scope>
    <source>
        <strain evidence="2 3">M1</strain>
    </source>
</reference>
<feature type="chain" id="PRO_5005253615" evidence="1">
    <location>
        <begin position="28"/>
        <end position="225"/>
    </location>
</feature>
<comment type="caution">
    <text evidence="2">The sequence shown here is derived from an EMBL/GenBank/DDBJ whole genome shotgun (WGS) entry which is preliminary data.</text>
</comment>
<proteinExistence type="predicted"/>
<evidence type="ECO:0000313" key="3">
    <source>
        <dbReference type="Proteomes" id="UP000036356"/>
    </source>
</evidence>
<dbReference type="PATRIC" id="fig|476652.3.peg.1871"/>
<dbReference type="STRING" id="476652.DEAC_c18100"/>
<feature type="signal peptide" evidence="1">
    <location>
        <begin position="1"/>
        <end position="27"/>
    </location>
</feature>
<sequence>MKKSNFLGLFLSLSLVLTTFLAMPAFAANGSTSSKISTIPSQMKPGTIIEYDKSNNMVILKDGYVGKDGKTVVLDKNVSSKITLNKITLPSPQAGMEVYYDGLGEPTKITINGVIYTNNATAVISPLTAYTSPTGGVTWYSGGTGQYGDTLGYYSCATDMYNDNCARNTQIKLTCSSTGRLAYFNKQDCGNLWHYNHIVDLLPAAFQDYGFSLSTGVFQGHYVHS</sequence>
<evidence type="ECO:0000256" key="1">
    <source>
        <dbReference type="SAM" id="SignalP"/>
    </source>
</evidence>
<organism evidence="2 3">
    <name type="scientific">Desulfosporosinus acididurans</name>
    <dbReference type="NCBI Taxonomy" id="476652"/>
    <lineage>
        <taxon>Bacteria</taxon>
        <taxon>Bacillati</taxon>
        <taxon>Bacillota</taxon>
        <taxon>Clostridia</taxon>
        <taxon>Eubacteriales</taxon>
        <taxon>Desulfitobacteriaceae</taxon>
        <taxon>Desulfosporosinus</taxon>
    </lineage>
</organism>
<protein>
    <submittedName>
        <fullName evidence="2">Uncharacterized protein</fullName>
    </submittedName>
</protein>
<dbReference type="AlphaFoldDB" id="A0A0J1IP14"/>
<keyword evidence="1" id="KW-0732">Signal</keyword>
<accession>A0A0J1IP14</accession>
<name>A0A0J1IP14_9FIRM</name>
<evidence type="ECO:0000313" key="2">
    <source>
        <dbReference type="EMBL" id="KLU66411.1"/>
    </source>
</evidence>